<evidence type="ECO:0000256" key="2">
    <source>
        <dbReference type="SAM" id="Phobius"/>
    </source>
</evidence>
<dbReference type="EMBL" id="JBHRSZ010000009">
    <property type="protein sequence ID" value="MFC3153189.1"/>
    <property type="molecule type" value="Genomic_DNA"/>
</dbReference>
<dbReference type="InterPro" id="IPR018677">
    <property type="entry name" value="DUF2157"/>
</dbReference>
<feature type="transmembrane region" description="Helical" evidence="2">
    <location>
        <begin position="55"/>
        <end position="76"/>
    </location>
</feature>
<dbReference type="Proteomes" id="UP001595476">
    <property type="component" value="Unassembled WGS sequence"/>
</dbReference>
<dbReference type="Pfam" id="PF09925">
    <property type="entry name" value="DUF2157"/>
    <property type="match status" value="1"/>
</dbReference>
<feature type="compositionally biased region" description="Low complexity" evidence="1">
    <location>
        <begin position="346"/>
        <end position="357"/>
    </location>
</feature>
<evidence type="ECO:0000313" key="5">
    <source>
        <dbReference type="Proteomes" id="UP001595476"/>
    </source>
</evidence>
<feature type="transmembrane region" description="Helical" evidence="2">
    <location>
        <begin position="82"/>
        <end position="100"/>
    </location>
</feature>
<keyword evidence="2" id="KW-0472">Membrane</keyword>
<feature type="transmembrane region" description="Helical" evidence="2">
    <location>
        <begin position="303"/>
        <end position="321"/>
    </location>
</feature>
<feature type="transmembrane region" description="Helical" evidence="2">
    <location>
        <begin position="107"/>
        <end position="128"/>
    </location>
</feature>
<feature type="transmembrane region" description="Helical" evidence="2">
    <location>
        <begin position="272"/>
        <end position="291"/>
    </location>
</feature>
<keyword evidence="5" id="KW-1185">Reference proteome</keyword>
<keyword evidence="2" id="KW-0812">Transmembrane</keyword>
<sequence>MSPQVQKDKERLHLRAHLLEFVEESKIPKHKVDQAIQVSSLRADANTWFQFTDKLLLILGGLALSFALLFFIAYNWQELGRFAKFALIEVAVILGSVAFIARKSKDLVAKIALLCGAMSLGVLMAYYGQTYQTGADAWELFFNWALLITPWVLIARFSVLWLLWLGLFNLSLVLYHQTFGSLFWTLFRANDLLWLLFGFNLLAWCLWEYMQPKLSWLDDDWSRRVVATVTGFCITWLSIDAVIRPFGLTGFWVWLVWCVGVMLFYQYKKKDLYMLAGGCLSAISVILATLIENVFEFDEAGSYLLTSVTMIGLGAGSAMWLRSVHSRWLAEALTEKRAEEKATVGDSQKTQSKQDQSNDGGES</sequence>
<keyword evidence="2" id="KW-1133">Transmembrane helix</keyword>
<reference evidence="5" key="1">
    <citation type="journal article" date="2019" name="Int. J. Syst. Evol. Microbiol.">
        <title>The Global Catalogue of Microorganisms (GCM) 10K type strain sequencing project: providing services to taxonomists for standard genome sequencing and annotation.</title>
        <authorList>
            <consortium name="The Broad Institute Genomics Platform"/>
            <consortium name="The Broad Institute Genome Sequencing Center for Infectious Disease"/>
            <person name="Wu L."/>
            <person name="Ma J."/>
        </authorList>
    </citation>
    <scope>NUCLEOTIDE SEQUENCE [LARGE SCALE GENOMIC DNA]</scope>
    <source>
        <strain evidence="5">KCTC 52438</strain>
    </source>
</reference>
<organism evidence="4 5">
    <name type="scientific">Litoribrevibacter euphylliae</name>
    <dbReference type="NCBI Taxonomy" id="1834034"/>
    <lineage>
        <taxon>Bacteria</taxon>
        <taxon>Pseudomonadati</taxon>
        <taxon>Pseudomonadota</taxon>
        <taxon>Gammaproteobacteria</taxon>
        <taxon>Oceanospirillales</taxon>
        <taxon>Oceanospirillaceae</taxon>
        <taxon>Litoribrevibacter</taxon>
    </lineage>
</organism>
<dbReference type="RefSeq" id="WP_386723113.1">
    <property type="nucleotide sequence ID" value="NZ_JBHRSZ010000009.1"/>
</dbReference>
<gene>
    <name evidence="4" type="ORF">ACFOEK_19275</name>
</gene>
<accession>A0ABV7HKC8</accession>
<comment type="caution">
    <text evidence="4">The sequence shown here is derived from an EMBL/GenBank/DDBJ whole genome shotgun (WGS) entry which is preliminary data.</text>
</comment>
<proteinExistence type="predicted"/>
<protein>
    <submittedName>
        <fullName evidence="4">DUF2157 domain-containing protein</fullName>
    </submittedName>
</protein>
<evidence type="ECO:0000256" key="1">
    <source>
        <dbReference type="SAM" id="MobiDB-lite"/>
    </source>
</evidence>
<feature type="domain" description="DUF2157" evidence="3">
    <location>
        <begin position="21"/>
        <end position="161"/>
    </location>
</feature>
<feature type="transmembrane region" description="Helical" evidence="2">
    <location>
        <begin position="245"/>
        <end position="265"/>
    </location>
</feature>
<name>A0ABV7HKC8_9GAMM</name>
<feature type="region of interest" description="Disordered" evidence="1">
    <location>
        <begin position="338"/>
        <end position="363"/>
    </location>
</feature>
<feature type="transmembrane region" description="Helical" evidence="2">
    <location>
        <begin position="192"/>
        <end position="209"/>
    </location>
</feature>
<evidence type="ECO:0000259" key="3">
    <source>
        <dbReference type="Pfam" id="PF09925"/>
    </source>
</evidence>
<evidence type="ECO:0000313" key="4">
    <source>
        <dbReference type="EMBL" id="MFC3153189.1"/>
    </source>
</evidence>